<feature type="non-terminal residue" evidence="1">
    <location>
        <position position="1"/>
    </location>
</feature>
<accession>A0A0B6YER0</accession>
<evidence type="ECO:0000313" key="1">
    <source>
        <dbReference type="EMBL" id="CEK54271.1"/>
    </source>
</evidence>
<organism evidence="1">
    <name type="scientific">Arion vulgaris</name>
    <dbReference type="NCBI Taxonomy" id="1028688"/>
    <lineage>
        <taxon>Eukaryota</taxon>
        <taxon>Metazoa</taxon>
        <taxon>Spiralia</taxon>
        <taxon>Lophotrochozoa</taxon>
        <taxon>Mollusca</taxon>
        <taxon>Gastropoda</taxon>
        <taxon>Heterobranchia</taxon>
        <taxon>Euthyneura</taxon>
        <taxon>Panpulmonata</taxon>
        <taxon>Eupulmonata</taxon>
        <taxon>Stylommatophora</taxon>
        <taxon>Helicina</taxon>
        <taxon>Arionoidea</taxon>
        <taxon>Arionidae</taxon>
        <taxon>Arion</taxon>
    </lineage>
</organism>
<reference evidence="1" key="1">
    <citation type="submission" date="2014-12" db="EMBL/GenBank/DDBJ databases">
        <title>Insight into the proteome of Arion vulgaris.</title>
        <authorList>
            <person name="Aradska J."/>
            <person name="Bulat T."/>
            <person name="Smidak R."/>
            <person name="Sarate P."/>
            <person name="Gangsoo J."/>
            <person name="Sialana F."/>
            <person name="Bilban M."/>
            <person name="Lubec G."/>
        </authorList>
    </citation>
    <scope>NUCLEOTIDE SEQUENCE</scope>
    <source>
        <tissue evidence="1">Skin</tissue>
    </source>
</reference>
<sequence length="52" mass="5663">FASCLTVVASKPICMGDKMLPQCLSSVEHFTTAFTLKKCNGSISTHNCFHNL</sequence>
<dbReference type="AlphaFoldDB" id="A0A0B6YER0"/>
<proteinExistence type="predicted"/>
<name>A0A0B6YER0_9EUPU</name>
<gene>
    <name evidence="1" type="primary">ORF22389</name>
</gene>
<protein>
    <submittedName>
        <fullName evidence="1">Uncharacterized protein</fullName>
    </submittedName>
</protein>
<dbReference type="EMBL" id="HACG01007406">
    <property type="protein sequence ID" value="CEK54271.1"/>
    <property type="molecule type" value="Transcribed_RNA"/>
</dbReference>